<dbReference type="InterPro" id="IPR013130">
    <property type="entry name" value="Fe3_Rdtase_TM_dom"/>
</dbReference>
<dbReference type="SUPFAM" id="SSF52343">
    <property type="entry name" value="Ferredoxin reductase-like, C-terminal NADP-linked domain"/>
    <property type="match status" value="1"/>
</dbReference>
<evidence type="ECO:0000256" key="6">
    <source>
        <dbReference type="ARBA" id="ARBA00023065"/>
    </source>
</evidence>
<feature type="transmembrane region" description="Helical" evidence="9">
    <location>
        <begin position="152"/>
        <end position="175"/>
    </location>
</feature>
<dbReference type="InterPro" id="IPR039261">
    <property type="entry name" value="FNR_nucleotide-bd"/>
</dbReference>
<comment type="caution">
    <text evidence="11">The sequence shown here is derived from an EMBL/GenBank/DDBJ whole genome shotgun (WGS) entry which is preliminary data.</text>
</comment>
<evidence type="ECO:0000313" key="11">
    <source>
        <dbReference type="EMBL" id="KAK4496182.1"/>
    </source>
</evidence>
<evidence type="ECO:0000256" key="3">
    <source>
        <dbReference type="ARBA" id="ARBA00022982"/>
    </source>
</evidence>
<keyword evidence="5" id="KW-0560">Oxidoreductase</keyword>
<keyword evidence="2 9" id="KW-0812">Transmembrane</keyword>
<evidence type="ECO:0000256" key="4">
    <source>
        <dbReference type="ARBA" id="ARBA00022989"/>
    </source>
</evidence>
<keyword evidence="7 9" id="KW-0472">Membrane</keyword>
<keyword evidence="6" id="KW-0406">Ion transport</keyword>
<dbReference type="InterPro" id="IPR050369">
    <property type="entry name" value="RBOH/FRE"/>
</dbReference>
<proteinExistence type="predicted"/>
<evidence type="ECO:0000313" key="12">
    <source>
        <dbReference type="Proteomes" id="UP001305779"/>
    </source>
</evidence>
<gene>
    <name evidence="11" type="ORF">PRZ48_012162</name>
</gene>
<dbReference type="PANTHER" id="PTHR11972">
    <property type="entry name" value="NADPH OXIDASE"/>
    <property type="match status" value="1"/>
</dbReference>
<feature type="transmembrane region" description="Helical" evidence="9">
    <location>
        <begin position="91"/>
        <end position="118"/>
    </location>
</feature>
<evidence type="ECO:0000256" key="8">
    <source>
        <dbReference type="SAM" id="MobiDB-lite"/>
    </source>
</evidence>
<evidence type="ECO:0000259" key="10">
    <source>
        <dbReference type="Pfam" id="PF01794"/>
    </source>
</evidence>
<comment type="subcellular location">
    <subcellularLocation>
        <location evidence="1">Membrane</location>
        <topology evidence="1">Multi-pass membrane protein</topology>
    </subcellularLocation>
</comment>
<feature type="domain" description="Ferric oxidoreductase" evidence="10">
    <location>
        <begin position="59"/>
        <end position="203"/>
    </location>
</feature>
<dbReference type="EMBL" id="JAXOVC010000010">
    <property type="protein sequence ID" value="KAK4496182.1"/>
    <property type="molecule type" value="Genomic_DNA"/>
</dbReference>
<keyword evidence="4 9" id="KW-1133">Transmembrane helix</keyword>
<keyword evidence="3" id="KW-0249">Electron transport</keyword>
<protein>
    <recommendedName>
        <fullName evidence="10">Ferric oxidoreductase domain-containing protein</fullName>
    </recommendedName>
</protein>
<dbReference type="Proteomes" id="UP001305779">
    <property type="component" value="Unassembled WGS sequence"/>
</dbReference>
<feature type="transmembrane region" description="Helical" evidence="9">
    <location>
        <begin position="187"/>
        <end position="211"/>
    </location>
</feature>
<keyword evidence="6" id="KW-0813">Transport</keyword>
<feature type="transmembrane region" description="Helical" evidence="9">
    <location>
        <begin position="12"/>
        <end position="32"/>
    </location>
</feature>
<feature type="region of interest" description="Disordered" evidence="8">
    <location>
        <begin position="396"/>
        <end position="453"/>
    </location>
</feature>
<sequence length="620" mass="69547">MVPRLGTKITVGGLALVLWQTVLYAVLLVNWWPELRRYFTQRGHGLPGNLVVAFVAQSGHLADVTMGLVLLPVTRHGALAQFFKLQPSTNFFFHMCQAYLLFILVFVHGISYAGWVWAGVNKARDRFHLVYPVLNPTYLYNEVWPGNHSALAIWRASLIFSGLVSGLIMTAMFLTSFPIIRRKYFNVFYFTHLFGILAVVVVCLHASTMFYCTAPGLSMWLLDWALRTHELRKPLNSRLRSLGKGWYSLTVVLPYNRLSGYREVKSPLAHFHIHHAATSKVELHPFTTTTHLASKESFVGTDGKEYIVVDFLFKEMESRSASRPLQPSTTKRKQWTSQLASLTDANGSTSWDSMEKNRFSSDMQCIGFPYRPDSRDPNIETVHPAFRSRFEEIDLESPPGELSLQEPAPAVTDIRNARRYSPSATSDSADEIEKHGYSSPSEPPTPPTRMSSWRTRAPGVDLITRLEGPYFTAANPWAYDTVVCLVAGTGVTGAIAIAAGFRAQRNRSTQLPSPQLDEECRRTDNVKKMHTTRCIMVWSVREDEFVEIPAINELQNNGLDIRIHRTGNGAPRLNLPRALHEICGQDGAQTWAYVCGPRGFVSAAERACMSVSGLSWTTAT</sequence>
<evidence type="ECO:0000256" key="2">
    <source>
        <dbReference type="ARBA" id="ARBA00022692"/>
    </source>
</evidence>
<evidence type="ECO:0000256" key="7">
    <source>
        <dbReference type="ARBA" id="ARBA00023136"/>
    </source>
</evidence>
<dbReference type="PANTHER" id="PTHR11972:SF69">
    <property type="entry name" value="FERRIC REDUCTION OXIDASE 6-RELATED"/>
    <property type="match status" value="1"/>
</dbReference>
<reference evidence="11 12" key="1">
    <citation type="journal article" date="2023" name="G3 (Bethesda)">
        <title>A chromosome-level genome assembly of Zasmidium syzygii isolated from banana leaves.</title>
        <authorList>
            <person name="van Westerhoven A.C."/>
            <person name="Mehrabi R."/>
            <person name="Talebi R."/>
            <person name="Steentjes M.B.F."/>
            <person name="Corcolon B."/>
            <person name="Chong P.A."/>
            <person name="Kema G.H.J."/>
            <person name="Seidl M.F."/>
        </authorList>
    </citation>
    <scope>NUCLEOTIDE SEQUENCE [LARGE SCALE GENOMIC DNA]</scope>
    <source>
        <strain evidence="11 12">P124</strain>
    </source>
</reference>
<dbReference type="Gene3D" id="3.40.50.80">
    <property type="entry name" value="Nucleotide-binding domain of ferredoxin-NADP reductase (FNR) module"/>
    <property type="match status" value="1"/>
</dbReference>
<accession>A0ABR0E425</accession>
<evidence type="ECO:0000256" key="1">
    <source>
        <dbReference type="ARBA" id="ARBA00004141"/>
    </source>
</evidence>
<name>A0ABR0E425_ZASCE</name>
<evidence type="ECO:0000256" key="9">
    <source>
        <dbReference type="SAM" id="Phobius"/>
    </source>
</evidence>
<dbReference type="Pfam" id="PF01794">
    <property type="entry name" value="Ferric_reduct"/>
    <property type="match status" value="1"/>
</dbReference>
<evidence type="ECO:0000256" key="5">
    <source>
        <dbReference type="ARBA" id="ARBA00023002"/>
    </source>
</evidence>
<keyword evidence="12" id="KW-1185">Reference proteome</keyword>
<organism evidence="11 12">
    <name type="scientific">Zasmidium cellare</name>
    <name type="common">Wine cellar mold</name>
    <name type="synonym">Racodium cellare</name>
    <dbReference type="NCBI Taxonomy" id="395010"/>
    <lineage>
        <taxon>Eukaryota</taxon>
        <taxon>Fungi</taxon>
        <taxon>Dikarya</taxon>
        <taxon>Ascomycota</taxon>
        <taxon>Pezizomycotina</taxon>
        <taxon>Dothideomycetes</taxon>
        <taxon>Dothideomycetidae</taxon>
        <taxon>Mycosphaerellales</taxon>
        <taxon>Mycosphaerellaceae</taxon>
        <taxon>Zasmidium</taxon>
    </lineage>
</organism>